<dbReference type="EMBL" id="KE524835">
    <property type="protein sequence ID" value="KFB37124.1"/>
    <property type="molecule type" value="Genomic_DNA"/>
</dbReference>
<evidence type="ECO:0000313" key="4">
    <source>
        <dbReference type="Proteomes" id="UP000030765"/>
    </source>
</evidence>
<keyword evidence="1" id="KW-0812">Transmembrane</keyword>
<evidence type="ECO:0000313" key="2">
    <source>
        <dbReference type="EMBL" id="KFB37124.1"/>
    </source>
</evidence>
<feature type="transmembrane region" description="Helical" evidence="1">
    <location>
        <begin position="123"/>
        <end position="139"/>
    </location>
</feature>
<evidence type="ECO:0000256" key="1">
    <source>
        <dbReference type="SAM" id="Phobius"/>
    </source>
</evidence>
<dbReference type="VEuPathDB" id="VectorBase:ASIC004336"/>
<gene>
    <name evidence="2" type="ORF">ZHAS_00004336</name>
</gene>
<dbReference type="AlphaFoldDB" id="A0A084VGN0"/>
<reference evidence="2 4" key="1">
    <citation type="journal article" date="2014" name="BMC Genomics">
        <title>Genome sequence of Anopheles sinensis provides insight into genetics basis of mosquito competence for malaria parasites.</title>
        <authorList>
            <person name="Zhou D."/>
            <person name="Zhang D."/>
            <person name="Ding G."/>
            <person name="Shi L."/>
            <person name="Hou Q."/>
            <person name="Ye Y."/>
            <person name="Xu Y."/>
            <person name="Zhou H."/>
            <person name="Xiong C."/>
            <person name="Li S."/>
            <person name="Yu J."/>
            <person name="Hong S."/>
            <person name="Yu X."/>
            <person name="Zou P."/>
            <person name="Chen C."/>
            <person name="Chang X."/>
            <person name="Wang W."/>
            <person name="Lv Y."/>
            <person name="Sun Y."/>
            <person name="Ma L."/>
            <person name="Shen B."/>
            <person name="Zhu C."/>
        </authorList>
    </citation>
    <scope>NUCLEOTIDE SEQUENCE [LARGE SCALE GENOMIC DNA]</scope>
</reference>
<dbReference type="EnsemblMetazoa" id="ASIC004336-RA">
    <property type="protein sequence ID" value="ASIC004336-PA"/>
    <property type="gene ID" value="ASIC004336"/>
</dbReference>
<proteinExistence type="predicted"/>
<name>A0A084VGN0_ANOSI</name>
<accession>A0A084VGN0</accession>
<reference evidence="3" key="2">
    <citation type="submission" date="2020-05" db="UniProtKB">
        <authorList>
            <consortium name="EnsemblMetazoa"/>
        </authorList>
    </citation>
    <scope>IDENTIFICATION</scope>
</reference>
<dbReference type="Proteomes" id="UP000030765">
    <property type="component" value="Unassembled WGS sequence"/>
</dbReference>
<organism evidence="2">
    <name type="scientific">Anopheles sinensis</name>
    <name type="common">Mosquito</name>
    <dbReference type="NCBI Taxonomy" id="74873"/>
    <lineage>
        <taxon>Eukaryota</taxon>
        <taxon>Metazoa</taxon>
        <taxon>Ecdysozoa</taxon>
        <taxon>Arthropoda</taxon>
        <taxon>Hexapoda</taxon>
        <taxon>Insecta</taxon>
        <taxon>Pterygota</taxon>
        <taxon>Neoptera</taxon>
        <taxon>Endopterygota</taxon>
        <taxon>Diptera</taxon>
        <taxon>Nematocera</taxon>
        <taxon>Culicoidea</taxon>
        <taxon>Culicidae</taxon>
        <taxon>Anophelinae</taxon>
        <taxon>Anopheles</taxon>
    </lineage>
</organism>
<protein>
    <submittedName>
        <fullName evidence="2 3">Voltage-gated calcium channel alpha2-delta subunit 1</fullName>
    </submittedName>
</protein>
<sequence length="156" mass="17431">MNLPFVSRVRAPCVCARLGVFLEVSKAKTRCNIRTVQKIPNHKPQQRQGVTVFMCVCVRFRGRACTGNDGAKLHAKFVPAAASGGEITLWTVFKWDARRQKVAGCFQMVEPPQGRRCRWRRRHLLTGSLLVLLCLVLALDPAPVGADPDEDIPHNE</sequence>
<evidence type="ECO:0000313" key="3">
    <source>
        <dbReference type="EnsemblMetazoa" id="ASIC004336-PA"/>
    </source>
</evidence>
<dbReference type="EMBL" id="ATLV01013020">
    <property type="status" value="NOT_ANNOTATED_CDS"/>
    <property type="molecule type" value="Genomic_DNA"/>
</dbReference>
<keyword evidence="1" id="KW-1133">Transmembrane helix</keyword>
<keyword evidence="4" id="KW-1185">Reference proteome</keyword>
<keyword evidence="1" id="KW-0472">Membrane</keyword>